<dbReference type="EC" id="3.-.-.-" evidence="2"/>
<dbReference type="GO" id="GO:0016787">
    <property type="term" value="F:hydrolase activity"/>
    <property type="evidence" value="ECO:0007669"/>
    <property type="project" value="UniProtKB-KW"/>
</dbReference>
<reference evidence="3" key="1">
    <citation type="journal article" date="2019" name="Int. J. Syst. Evol. Microbiol.">
        <title>The Global Catalogue of Microorganisms (GCM) 10K type strain sequencing project: providing services to taxonomists for standard genome sequencing and annotation.</title>
        <authorList>
            <consortium name="The Broad Institute Genomics Platform"/>
            <consortium name="The Broad Institute Genome Sequencing Center for Infectious Disease"/>
            <person name="Wu L."/>
            <person name="Ma J."/>
        </authorList>
    </citation>
    <scope>NUCLEOTIDE SEQUENCE [LARGE SCALE GENOMIC DNA]</scope>
    <source>
        <strain evidence="3">CG52</strain>
    </source>
</reference>
<dbReference type="Pfam" id="PF00144">
    <property type="entry name" value="Beta-lactamase"/>
    <property type="match status" value="1"/>
</dbReference>
<comment type="caution">
    <text evidence="2">The sequence shown here is derived from an EMBL/GenBank/DDBJ whole genome shotgun (WGS) entry which is preliminary data.</text>
</comment>
<dbReference type="SUPFAM" id="SSF56601">
    <property type="entry name" value="beta-lactamase/transpeptidase-like"/>
    <property type="match status" value="1"/>
</dbReference>
<evidence type="ECO:0000313" key="2">
    <source>
        <dbReference type="EMBL" id="MFD1746993.1"/>
    </source>
</evidence>
<organism evidence="2 3">
    <name type="scientific">Rhizobium helianthi</name>
    <dbReference type="NCBI Taxonomy" id="1132695"/>
    <lineage>
        <taxon>Bacteria</taxon>
        <taxon>Pseudomonadati</taxon>
        <taxon>Pseudomonadota</taxon>
        <taxon>Alphaproteobacteria</taxon>
        <taxon>Hyphomicrobiales</taxon>
        <taxon>Rhizobiaceae</taxon>
        <taxon>Rhizobium/Agrobacterium group</taxon>
        <taxon>Rhizobium</taxon>
    </lineage>
</organism>
<feature type="domain" description="Beta-lactamase-related" evidence="1">
    <location>
        <begin position="164"/>
        <end position="424"/>
    </location>
</feature>
<evidence type="ECO:0000313" key="3">
    <source>
        <dbReference type="Proteomes" id="UP001597322"/>
    </source>
</evidence>
<gene>
    <name evidence="2" type="ORF">ACFSE1_16075</name>
</gene>
<protein>
    <submittedName>
        <fullName evidence="2">Serine hydrolase domain-containing protein</fullName>
        <ecNumber evidence="2">3.-.-.-</ecNumber>
    </submittedName>
</protein>
<sequence length="449" mass="48337">MGWIKRLAKLALVIVLAGLLGVSAWLYAAPPELLRVASGYAAKIVCSNVFIAGRDAQQVLADDVQAPGHPLLKYMKLDVDTAQRTVTTSLPVGIAKRVALYRPGYGCTLLGDDGAMPPAVPVAEVPSKTPEAGALWPEGEAVTLNGRLQAVIEQEELAGPNARAIVVVKDGRIVAERYGTGFNAAMPLLGWSMTKTVNAMVIGALLGEGRLGLDDSQLLPAWQNDSRSSIRLRDLLAMEDGLTFNEDYGTVDDVTRMLFLEPDMARYGASLPADQPPAKVFNYSTGTAILLSRIWMNRMGDNAAAISFPRQAIFAPLGMKTATLELDASNTFVGGSYMYASARDWARLGLMLAQGGMWEGTRLLPEGFVEDMGVPNATSDGRYSKLQTWLPKNMKLDLPAGSFQLKGHDGQSMTVIPAKGIVILRMGLTPSKLRYTPQKLIQAVMNELG</sequence>
<dbReference type="InterPro" id="IPR012338">
    <property type="entry name" value="Beta-lactam/transpept-like"/>
</dbReference>
<keyword evidence="3" id="KW-1185">Reference proteome</keyword>
<dbReference type="PANTHER" id="PTHR43283">
    <property type="entry name" value="BETA-LACTAMASE-RELATED"/>
    <property type="match status" value="1"/>
</dbReference>
<dbReference type="Gene3D" id="3.40.710.10">
    <property type="entry name" value="DD-peptidase/beta-lactamase superfamily"/>
    <property type="match status" value="1"/>
</dbReference>
<dbReference type="RefSeq" id="WP_377403433.1">
    <property type="nucleotide sequence ID" value="NZ_JBHUEQ010000027.1"/>
</dbReference>
<evidence type="ECO:0000259" key="1">
    <source>
        <dbReference type="Pfam" id="PF00144"/>
    </source>
</evidence>
<keyword evidence="2" id="KW-0378">Hydrolase</keyword>
<name>A0ABW4M6E2_9HYPH</name>
<proteinExistence type="predicted"/>
<dbReference type="InterPro" id="IPR050789">
    <property type="entry name" value="Diverse_Enzym_Activities"/>
</dbReference>
<dbReference type="InterPro" id="IPR001466">
    <property type="entry name" value="Beta-lactam-related"/>
</dbReference>
<dbReference type="PANTHER" id="PTHR43283:SF7">
    <property type="entry name" value="BETA-LACTAMASE-RELATED DOMAIN-CONTAINING PROTEIN"/>
    <property type="match status" value="1"/>
</dbReference>
<dbReference type="Proteomes" id="UP001597322">
    <property type="component" value="Unassembled WGS sequence"/>
</dbReference>
<dbReference type="EMBL" id="JBHUEQ010000027">
    <property type="protein sequence ID" value="MFD1746993.1"/>
    <property type="molecule type" value="Genomic_DNA"/>
</dbReference>
<accession>A0ABW4M6E2</accession>